<reference evidence="3 4" key="2">
    <citation type="submission" date="2018-01" db="EMBL/GenBank/DDBJ databases">
        <title>Genomic study of Klebsiella pneumoniae.</title>
        <authorList>
            <person name="Yang Y."/>
            <person name="Bicalho R."/>
        </authorList>
    </citation>
    <scope>NUCLEOTIDE SEQUENCE [LARGE SCALE GENOMIC DNA]</scope>
    <source>
        <strain evidence="2 4">A5</strain>
        <strain evidence="1 3">A8</strain>
    </source>
</reference>
<dbReference type="EMBL" id="PICB01000155">
    <property type="protein sequence ID" value="PLP47987.1"/>
    <property type="molecule type" value="Genomic_DNA"/>
</dbReference>
<organism evidence="1 3">
    <name type="scientific">Klebsiella variicola</name>
    <dbReference type="NCBI Taxonomy" id="244366"/>
    <lineage>
        <taxon>Bacteria</taxon>
        <taxon>Pseudomonadati</taxon>
        <taxon>Pseudomonadota</taxon>
        <taxon>Gammaproteobacteria</taxon>
        <taxon>Enterobacterales</taxon>
        <taxon>Enterobacteriaceae</taxon>
        <taxon>Klebsiella/Raoultella group</taxon>
        <taxon>Klebsiella</taxon>
        <taxon>Klebsiella pneumoniae complex</taxon>
    </lineage>
</organism>
<accession>A0A2N4Z1Z2</accession>
<name>A0A2N4Z1Z2_KLEVA</name>
<dbReference type="AlphaFoldDB" id="A0A2N4Z1Z2"/>
<reference evidence="3 4" key="1">
    <citation type="submission" date="2017-11" db="EMBL/GenBank/DDBJ databases">
        <authorList>
            <person name="Han C.G."/>
        </authorList>
    </citation>
    <scope>NUCLEOTIDE SEQUENCE [LARGE SCALE GENOMIC DNA]</scope>
    <source>
        <strain evidence="2 4">A5</strain>
        <strain evidence="1 3">A8</strain>
    </source>
</reference>
<evidence type="ECO:0000313" key="2">
    <source>
        <dbReference type="EMBL" id="PLP47987.1"/>
    </source>
</evidence>
<dbReference type="EMBL" id="PIDP01000382">
    <property type="protein sequence ID" value="PLM94771.1"/>
    <property type="molecule type" value="Genomic_DNA"/>
</dbReference>
<protein>
    <recommendedName>
        <fullName evidence="5">Type II toxin-antitoxin system RelE/ParE family toxin</fullName>
    </recommendedName>
</protein>
<evidence type="ECO:0000313" key="1">
    <source>
        <dbReference type="EMBL" id="PLM94771.1"/>
    </source>
</evidence>
<sequence length="112" mass="12820">MTVAITTQVTEQTLSVIESYKAVTMSDDDARDFATDLLEQAVVDIEANPLQYPFEQNALANGVKLRRWLDPTGKYICLFRYNQQTDEAILDIFASTRQDWLSLLYLVQISRP</sequence>
<evidence type="ECO:0008006" key="5">
    <source>
        <dbReference type="Google" id="ProtNLM"/>
    </source>
</evidence>
<evidence type="ECO:0000313" key="3">
    <source>
        <dbReference type="Proteomes" id="UP000234412"/>
    </source>
</evidence>
<evidence type="ECO:0000313" key="4">
    <source>
        <dbReference type="Proteomes" id="UP000234473"/>
    </source>
</evidence>
<gene>
    <name evidence="2" type="ORF">CWM98_05085</name>
    <name evidence="1" type="ORF">CWN47_13095</name>
</gene>
<comment type="caution">
    <text evidence="1">The sequence shown here is derived from an EMBL/GenBank/DDBJ whole genome shotgun (WGS) entry which is preliminary data.</text>
</comment>
<dbReference type="Proteomes" id="UP000234412">
    <property type="component" value="Unassembled WGS sequence"/>
</dbReference>
<proteinExistence type="predicted"/>
<dbReference type="Proteomes" id="UP000234473">
    <property type="component" value="Unassembled WGS sequence"/>
</dbReference>